<feature type="region of interest" description="Disordered" evidence="1">
    <location>
        <begin position="1"/>
        <end position="50"/>
    </location>
</feature>
<evidence type="ECO:0000313" key="2">
    <source>
        <dbReference type="EMBL" id="SFN99168.1"/>
    </source>
</evidence>
<sequence>MKDLPAPHRSQARDEPLQQGRSGSSPGRPVREPVTPEERDVVARQLGRDPRAVRAVAHRCPCGQPDVVQTSPRLEDGTPFPTLYYLTCPRASAAASRLESAGRMREWQADLGTDAGLAAAYRAAHEAYLAERDALGELPTRSTAGGMPDRVKCLHALAGHALAAGPGVNPVGDRAVAEMGEWWAHGPCAQPETPQPEGRP</sequence>
<proteinExistence type="predicted"/>
<dbReference type="AlphaFoldDB" id="A0A1I5DIZ2"/>
<dbReference type="PANTHER" id="PTHR37163:SF1">
    <property type="entry name" value="DUF501 DOMAIN-CONTAINING PROTEIN"/>
    <property type="match status" value="1"/>
</dbReference>
<evidence type="ECO:0000313" key="3">
    <source>
        <dbReference type="Proteomes" id="UP000183642"/>
    </source>
</evidence>
<evidence type="ECO:0000256" key="1">
    <source>
        <dbReference type="SAM" id="MobiDB-lite"/>
    </source>
</evidence>
<gene>
    <name evidence="2" type="ORF">SAMN05660359_00815</name>
</gene>
<name>A0A1I5DIZ2_9ACTN</name>
<dbReference type="InterPro" id="IPR007511">
    <property type="entry name" value="DUF501"/>
</dbReference>
<protein>
    <recommendedName>
        <fullName evidence="4">DUF501 domain-containing protein</fullName>
    </recommendedName>
</protein>
<dbReference type="Pfam" id="PF04417">
    <property type="entry name" value="DUF501"/>
    <property type="match status" value="1"/>
</dbReference>
<dbReference type="RefSeq" id="WP_244274017.1">
    <property type="nucleotide sequence ID" value="NZ_FOWE01000002.1"/>
</dbReference>
<reference evidence="3" key="1">
    <citation type="submission" date="2016-10" db="EMBL/GenBank/DDBJ databases">
        <authorList>
            <person name="Varghese N."/>
            <person name="Submissions S."/>
        </authorList>
    </citation>
    <scope>NUCLEOTIDE SEQUENCE [LARGE SCALE GENOMIC DNA]</scope>
    <source>
        <strain evidence="3">DSM 43161</strain>
    </source>
</reference>
<dbReference type="PANTHER" id="PTHR37163">
    <property type="entry name" value="CONSERVED PROTEIN"/>
    <property type="match status" value="1"/>
</dbReference>
<accession>A0A1I5DIZ2</accession>
<dbReference type="Proteomes" id="UP000183642">
    <property type="component" value="Unassembled WGS sequence"/>
</dbReference>
<organism evidence="2 3">
    <name type="scientific">Geodermatophilus obscurus</name>
    <dbReference type="NCBI Taxonomy" id="1861"/>
    <lineage>
        <taxon>Bacteria</taxon>
        <taxon>Bacillati</taxon>
        <taxon>Actinomycetota</taxon>
        <taxon>Actinomycetes</taxon>
        <taxon>Geodermatophilales</taxon>
        <taxon>Geodermatophilaceae</taxon>
        <taxon>Geodermatophilus</taxon>
    </lineage>
</organism>
<feature type="compositionally biased region" description="Basic and acidic residues" evidence="1">
    <location>
        <begin position="29"/>
        <end position="50"/>
    </location>
</feature>
<evidence type="ECO:0008006" key="4">
    <source>
        <dbReference type="Google" id="ProtNLM"/>
    </source>
</evidence>
<keyword evidence="3" id="KW-1185">Reference proteome</keyword>
<feature type="compositionally biased region" description="Basic and acidic residues" evidence="1">
    <location>
        <begin position="1"/>
        <end position="16"/>
    </location>
</feature>
<dbReference type="EMBL" id="FOWE01000002">
    <property type="protein sequence ID" value="SFN99168.1"/>
    <property type="molecule type" value="Genomic_DNA"/>
</dbReference>